<dbReference type="InterPro" id="IPR013785">
    <property type="entry name" value="Aldolase_TIM"/>
</dbReference>
<evidence type="ECO:0000256" key="1">
    <source>
        <dbReference type="ARBA" id="ARBA00001917"/>
    </source>
</evidence>
<keyword evidence="2 7" id="KW-0285">Flavoprotein</keyword>
<dbReference type="InterPro" id="IPR000262">
    <property type="entry name" value="FMN-dep_DH"/>
</dbReference>
<feature type="active site" description="Proton acceptor" evidence="6">
    <location>
        <position position="279"/>
    </location>
</feature>
<sequence length="382" mass="41221">MGRLDRCVSVEDFRRLARRRLPKSVFEFVDGGAGQELTLRDNRAGFERIRLLPRVLTDVSQPDLTTSMWSRTYPTPLVISPMGSCALVRPGADIAIAKAAAARGIPYTLSTMATTGIERMARDVEGPLWFQLYVLKDFDFNRRLVRQAEEFGYSALVVTVDLQAGGKREKDLRNGISIPLRPSLRHMVEGIAHPGWSFRLLRGGLPQFENVRGYLGDTSAGLTIAARVGRNLHAGFDWADFRTIRDWWKGPLIVKGVLHPDDAVRLIGEGADGIWVSNHGGRQLDGAIASVDMTAAVHAAVGGRAPILIDSGIRTGMDVIKAKARGTAAAAIGRAALFGAVAGQAGVERVLDILLDEITTGLKLCGVPGFQQIGPDLIAPAG</sequence>
<feature type="binding site" evidence="7">
    <location>
        <position position="279"/>
    </location>
    <ligand>
        <name>glyoxylate</name>
        <dbReference type="ChEBI" id="CHEBI:36655"/>
    </ligand>
</feature>
<feature type="binding site" evidence="7">
    <location>
        <position position="131"/>
    </location>
    <ligand>
        <name>FMN</name>
        <dbReference type="ChEBI" id="CHEBI:58210"/>
    </ligand>
</feature>
<dbReference type="EMBL" id="CCMZ01000012">
    <property type="protein sequence ID" value="CDX15764.1"/>
    <property type="molecule type" value="Genomic_DNA"/>
</dbReference>
<evidence type="ECO:0000256" key="5">
    <source>
        <dbReference type="ARBA" id="ARBA00024042"/>
    </source>
</evidence>
<dbReference type="PANTHER" id="PTHR10578:SF107">
    <property type="entry name" value="2-HYDROXYACID OXIDASE 1"/>
    <property type="match status" value="1"/>
</dbReference>
<evidence type="ECO:0000313" key="9">
    <source>
        <dbReference type="EMBL" id="CDX15764.1"/>
    </source>
</evidence>
<dbReference type="EC" id="1.1.99.31" evidence="9"/>
<feature type="binding site" evidence="7">
    <location>
        <position position="133"/>
    </location>
    <ligand>
        <name>glyoxylate</name>
        <dbReference type="ChEBI" id="CHEBI:36655"/>
    </ligand>
</feature>
<gene>
    <name evidence="9" type="primary">mdlB</name>
    <name evidence="9" type="ORF">MPL3356_20039</name>
</gene>
<keyword evidence="10" id="KW-1185">Reference proteome</keyword>
<dbReference type="CDD" id="cd02809">
    <property type="entry name" value="alpha_hydroxyacid_oxid_FMN"/>
    <property type="match status" value="1"/>
</dbReference>
<feature type="binding site" evidence="7">
    <location>
        <position position="282"/>
    </location>
    <ligand>
        <name>glyoxylate</name>
        <dbReference type="ChEBI" id="CHEBI:36655"/>
    </ligand>
</feature>
<dbReference type="STRING" id="69974.MPLDJ20_150348"/>
<dbReference type="Pfam" id="PF01070">
    <property type="entry name" value="FMN_dh"/>
    <property type="match status" value="1"/>
</dbReference>
<dbReference type="GO" id="GO:0010181">
    <property type="term" value="F:FMN binding"/>
    <property type="evidence" value="ECO:0007669"/>
    <property type="project" value="InterPro"/>
</dbReference>
<comment type="cofactor">
    <cofactor evidence="1">
        <name>FMN</name>
        <dbReference type="ChEBI" id="CHEBI:58210"/>
    </cofactor>
</comment>
<dbReference type="InterPro" id="IPR008259">
    <property type="entry name" value="FMN_hydac_DH_AS"/>
</dbReference>
<evidence type="ECO:0000256" key="7">
    <source>
        <dbReference type="PIRSR" id="PIRSR000138-2"/>
    </source>
</evidence>
<feature type="binding site" evidence="7">
    <location>
        <position position="277"/>
    </location>
    <ligand>
        <name>FMN</name>
        <dbReference type="ChEBI" id="CHEBI:58210"/>
    </ligand>
</feature>
<evidence type="ECO:0000256" key="4">
    <source>
        <dbReference type="ARBA" id="ARBA00023002"/>
    </source>
</evidence>
<dbReference type="GO" id="GO:0004459">
    <property type="term" value="F:L-lactate dehydrogenase (NAD+) activity"/>
    <property type="evidence" value="ECO:0007669"/>
    <property type="project" value="TreeGrafter"/>
</dbReference>
<feature type="binding site" evidence="7">
    <location>
        <position position="255"/>
    </location>
    <ligand>
        <name>FMN</name>
        <dbReference type="ChEBI" id="CHEBI:58210"/>
    </ligand>
</feature>
<feature type="binding site" evidence="7">
    <location>
        <begin position="333"/>
        <end position="334"/>
    </location>
    <ligand>
        <name>FMN</name>
        <dbReference type="ChEBI" id="CHEBI:58210"/>
    </ligand>
</feature>
<dbReference type="InterPro" id="IPR037396">
    <property type="entry name" value="FMN_HAD"/>
</dbReference>
<feature type="domain" description="FMN hydroxy acid dehydrogenase" evidence="8">
    <location>
        <begin position="2"/>
        <end position="382"/>
    </location>
</feature>
<evidence type="ECO:0000313" key="10">
    <source>
        <dbReference type="Proteomes" id="UP000045285"/>
    </source>
</evidence>
<dbReference type="FunFam" id="3.20.20.70:FF:000029">
    <property type="entry name" value="L-lactate dehydrogenase"/>
    <property type="match status" value="1"/>
</dbReference>
<evidence type="ECO:0000256" key="6">
    <source>
        <dbReference type="PIRSR" id="PIRSR000138-1"/>
    </source>
</evidence>
<feature type="binding site" evidence="7">
    <location>
        <position position="159"/>
    </location>
    <ligand>
        <name>FMN</name>
        <dbReference type="ChEBI" id="CHEBI:58210"/>
    </ligand>
</feature>
<keyword evidence="4 9" id="KW-0560">Oxidoreductase</keyword>
<protein>
    <submittedName>
        <fullName evidence="9">(S)-mandelate dehydrogenase</fullName>
        <ecNumber evidence="9">1.1.99.31</ecNumber>
    </submittedName>
</protein>
<dbReference type="SUPFAM" id="SSF51395">
    <property type="entry name" value="FMN-linked oxidoreductases"/>
    <property type="match status" value="1"/>
</dbReference>
<dbReference type="PANTHER" id="PTHR10578">
    <property type="entry name" value="S -2-HYDROXY-ACID OXIDASE-RELATED"/>
    <property type="match status" value="1"/>
</dbReference>
<comment type="similarity">
    <text evidence="5">Belongs to the FMN-dependent alpha-hydroxy acid dehydrogenase family.</text>
</comment>
<dbReference type="AlphaFoldDB" id="A0A090DPF0"/>
<evidence type="ECO:0000256" key="2">
    <source>
        <dbReference type="ARBA" id="ARBA00022630"/>
    </source>
</evidence>
<feature type="binding site" evidence="7">
    <location>
        <begin position="310"/>
        <end position="314"/>
    </location>
    <ligand>
        <name>FMN</name>
        <dbReference type="ChEBI" id="CHEBI:58210"/>
    </ligand>
</feature>
<dbReference type="InterPro" id="IPR012133">
    <property type="entry name" value="Alpha-hydoxy_acid_DH_FMN"/>
</dbReference>
<accession>A0A090DPF0</accession>
<dbReference type="PIRSF" id="PIRSF000138">
    <property type="entry name" value="Al-hdrx_acd_dh"/>
    <property type="match status" value="1"/>
</dbReference>
<dbReference type="Gene3D" id="3.20.20.70">
    <property type="entry name" value="Aldolase class I"/>
    <property type="match status" value="1"/>
</dbReference>
<feature type="binding site" evidence="7">
    <location>
        <position position="168"/>
    </location>
    <ligand>
        <name>glyoxylate</name>
        <dbReference type="ChEBI" id="CHEBI:36655"/>
    </ligand>
</feature>
<name>A0A090DPF0_MESPL</name>
<dbReference type="GO" id="GO:0009060">
    <property type="term" value="P:aerobic respiration"/>
    <property type="evidence" value="ECO:0007669"/>
    <property type="project" value="TreeGrafter"/>
</dbReference>
<dbReference type="Proteomes" id="UP000045285">
    <property type="component" value="Unassembled WGS sequence"/>
</dbReference>
<dbReference type="PROSITE" id="PS00557">
    <property type="entry name" value="FMN_HYDROXY_ACID_DH_1"/>
    <property type="match status" value="1"/>
</dbReference>
<reference evidence="10" key="1">
    <citation type="submission" date="2014-08" db="EMBL/GenBank/DDBJ databases">
        <authorList>
            <person name="Moulin L."/>
        </authorList>
    </citation>
    <scope>NUCLEOTIDE SEQUENCE [LARGE SCALE GENOMIC DNA]</scope>
</reference>
<dbReference type="GO" id="GO:0005886">
    <property type="term" value="C:plasma membrane"/>
    <property type="evidence" value="ECO:0007669"/>
    <property type="project" value="TreeGrafter"/>
</dbReference>
<evidence type="ECO:0000259" key="8">
    <source>
        <dbReference type="PROSITE" id="PS51349"/>
    </source>
</evidence>
<feature type="binding site" evidence="7">
    <location>
        <position position="110"/>
    </location>
    <ligand>
        <name>FMN</name>
        <dbReference type="ChEBI" id="CHEBI:58210"/>
    </ligand>
</feature>
<dbReference type="PROSITE" id="PS51349">
    <property type="entry name" value="FMN_HYDROXY_ACID_DH_2"/>
    <property type="match status" value="1"/>
</dbReference>
<evidence type="ECO:0000256" key="3">
    <source>
        <dbReference type="ARBA" id="ARBA00022643"/>
    </source>
</evidence>
<organism evidence="9 10">
    <name type="scientific">Mesorhizobium plurifarium</name>
    <dbReference type="NCBI Taxonomy" id="69974"/>
    <lineage>
        <taxon>Bacteria</taxon>
        <taxon>Pseudomonadati</taxon>
        <taxon>Pseudomonadota</taxon>
        <taxon>Alphaproteobacteria</taxon>
        <taxon>Hyphomicrobiales</taxon>
        <taxon>Phyllobacteriaceae</taxon>
        <taxon>Mesorhizobium</taxon>
    </lineage>
</organism>
<keyword evidence="3 7" id="KW-0288">FMN</keyword>
<dbReference type="GO" id="GO:0033720">
    <property type="term" value="F:(S)-mandelate dehydrogenase activity"/>
    <property type="evidence" value="ECO:0007669"/>
    <property type="project" value="UniProtKB-EC"/>
</dbReference>
<proteinExistence type="inferred from homology"/>
<feature type="binding site" evidence="7">
    <location>
        <begin position="81"/>
        <end position="83"/>
    </location>
    <ligand>
        <name>FMN</name>
        <dbReference type="ChEBI" id="CHEBI:58210"/>
    </ligand>
</feature>